<dbReference type="RefSeq" id="XP_049134619.1">
    <property type="nucleotide sequence ID" value="XM_049278662.1"/>
</dbReference>
<dbReference type="GO" id="GO:0016020">
    <property type="term" value="C:membrane"/>
    <property type="evidence" value="ECO:0007669"/>
    <property type="project" value="UniProtKB-SubCell"/>
</dbReference>
<organism evidence="8 9">
    <name type="scientific">Colletotrichum spaethianum</name>
    <dbReference type="NCBI Taxonomy" id="700344"/>
    <lineage>
        <taxon>Eukaryota</taxon>
        <taxon>Fungi</taxon>
        <taxon>Dikarya</taxon>
        <taxon>Ascomycota</taxon>
        <taxon>Pezizomycotina</taxon>
        <taxon>Sordariomycetes</taxon>
        <taxon>Hypocreomycetidae</taxon>
        <taxon>Glomerellales</taxon>
        <taxon>Glomerellaceae</taxon>
        <taxon>Colletotrichum</taxon>
        <taxon>Colletotrichum spaethianum species complex</taxon>
    </lineage>
</organism>
<feature type="domain" description="Rhodopsin" evidence="7">
    <location>
        <begin position="2"/>
        <end position="105"/>
    </location>
</feature>
<evidence type="ECO:0000256" key="2">
    <source>
        <dbReference type="ARBA" id="ARBA00022692"/>
    </source>
</evidence>
<evidence type="ECO:0000259" key="7">
    <source>
        <dbReference type="Pfam" id="PF20684"/>
    </source>
</evidence>
<dbReference type="InterPro" id="IPR052337">
    <property type="entry name" value="SAT4-like"/>
</dbReference>
<protein>
    <recommendedName>
        <fullName evidence="7">Rhodopsin domain-containing protein</fullName>
    </recommendedName>
</protein>
<proteinExistence type="inferred from homology"/>
<sequence>MAFLFQFRRVFVLPKFVVFCDIMIGFISIFGIAVVVSSIVLNTPRWRGESKTQLQYDQGMWWLATAIVHLVTDIIIFLMPIPMLSMLKLKQMQKVALFVSFGLGFV</sequence>
<dbReference type="InterPro" id="IPR049326">
    <property type="entry name" value="Rhodopsin_dom_fungi"/>
</dbReference>
<gene>
    <name evidence="8" type="ORF">ColSpa_12450</name>
</gene>
<dbReference type="PANTHER" id="PTHR33048">
    <property type="entry name" value="PTH11-LIKE INTEGRAL MEMBRANE PROTEIN (AFU_ORTHOLOGUE AFUA_5G11245)"/>
    <property type="match status" value="1"/>
</dbReference>
<evidence type="ECO:0000256" key="1">
    <source>
        <dbReference type="ARBA" id="ARBA00004141"/>
    </source>
</evidence>
<feature type="transmembrane region" description="Helical" evidence="6">
    <location>
        <begin position="61"/>
        <end position="84"/>
    </location>
</feature>
<keyword evidence="2 6" id="KW-0812">Transmembrane</keyword>
<keyword evidence="4 6" id="KW-0472">Membrane</keyword>
<feature type="transmembrane region" description="Helical" evidence="6">
    <location>
        <begin position="12"/>
        <end position="41"/>
    </location>
</feature>
<evidence type="ECO:0000256" key="6">
    <source>
        <dbReference type="SAM" id="Phobius"/>
    </source>
</evidence>
<accession>A0AA37PHI9</accession>
<evidence type="ECO:0000313" key="8">
    <source>
        <dbReference type="EMBL" id="GKT52269.1"/>
    </source>
</evidence>
<dbReference type="Proteomes" id="UP001055115">
    <property type="component" value="Unassembled WGS sequence"/>
</dbReference>
<dbReference type="EMBL" id="BQXU01000064">
    <property type="protein sequence ID" value="GKT52269.1"/>
    <property type="molecule type" value="Genomic_DNA"/>
</dbReference>
<comment type="caution">
    <text evidence="8">The sequence shown here is derived from an EMBL/GenBank/DDBJ whole genome shotgun (WGS) entry which is preliminary data.</text>
</comment>
<dbReference type="GeneID" id="73333252"/>
<evidence type="ECO:0000256" key="5">
    <source>
        <dbReference type="ARBA" id="ARBA00038359"/>
    </source>
</evidence>
<keyword evidence="3 6" id="KW-1133">Transmembrane helix</keyword>
<comment type="similarity">
    <text evidence="5">Belongs to the SAT4 family.</text>
</comment>
<name>A0AA37PHI9_9PEZI</name>
<comment type="subcellular location">
    <subcellularLocation>
        <location evidence="1">Membrane</location>
        <topology evidence="1">Multi-pass membrane protein</topology>
    </subcellularLocation>
</comment>
<keyword evidence="9" id="KW-1185">Reference proteome</keyword>
<dbReference type="Pfam" id="PF20684">
    <property type="entry name" value="Fung_rhodopsin"/>
    <property type="match status" value="1"/>
</dbReference>
<evidence type="ECO:0000256" key="3">
    <source>
        <dbReference type="ARBA" id="ARBA00022989"/>
    </source>
</evidence>
<evidence type="ECO:0000256" key="4">
    <source>
        <dbReference type="ARBA" id="ARBA00023136"/>
    </source>
</evidence>
<reference evidence="8 9" key="1">
    <citation type="submission" date="2022-03" db="EMBL/GenBank/DDBJ databases">
        <title>Genome data of Colletotrichum spp.</title>
        <authorList>
            <person name="Utami Y.D."/>
            <person name="Hiruma K."/>
        </authorList>
    </citation>
    <scope>NUCLEOTIDE SEQUENCE [LARGE SCALE GENOMIC DNA]</scope>
    <source>
        <strain evidence="8 9">MAFF 239500</strain>
    </source>
</reference>
<dbReference type="AlphaFoldDB" id="A0AA37PHI9"/>
<dbReference type="PANTHER" id="PTHR33048:SF47">
    <property type="entry name" value="INTEGRAL MEMBRANE PROTEIN-RELATED"/>
    <property type="match status" value="1"/>
</dbReference>
<evidence type="ECO:0000313" key="9">
    <source>
        <dbReference type="Proteomes" id="UP001055115"/>
    </source>
</evidence>